<evidence type="ECO:0000256" key="2">
    <source>
        <dbReference type="ARBA" id="ARBA00023125"/>
    </source>
</evidence>
<dbReference type="GO" id="GO:0003700">
    <property type="term" value="F:DNA-binding transcription factor activity"/>
    <property type="evidence" value="ECO:0007669"/>
    <property type="project" value="InterPro"/>
</dbReference>
<protein>
    <submittedName>
        <fullName evidence="5">Transcriptional regulator, GntR family</fullName>
    </submittedName>
</protein>
<organism evidence="5 6">
    <name type="scientific">Lacicoccus qingdaonensis</name>
    <dbReference type="NCBI Taxonomy" id="576118"/>
    <lineage>
        <taxon>Bacteria</taxon>
        <taxon>Bacillati</taxon>
        <taxon>Bacillota</taxon>
        <taxon>Bacilli</taxon>
        <taxon>Bacillales</taxon>
        <taxon>Salinicoccaceae</taxon>
        <taxon>Lacicoccus</taxon>
    </lineage>
</organism>
<keyword evidence="3" id="KW-0804">Transcription</keyword>
<name>A0A1G9BLZ4_9BACL</name>
<dbReference type="EMBL" id="FNFY01000003">
    <property type="protein sequence ID" value="SDK40496.1"/>
    <property type="molecule type" value="Genomic_DNA"/>
</dbReference>
<evidence type="ECO:0000256" key="3">
    <source>
        <dbReference type="ARBA" id="ARBA00023163"/>
    </source>
</evidence>
<sequence length="129" mass="15040">MNGKLNEKKPIFEQIKDWISDQIIDETLVDDDKIPSTNEIVEFFKVNHLTVAKGVNQLVDQGVIYKKRGVGMFVAEDARNTLLKERKHQFKDEYVKPMIEEMSKLGLTEKDLNQLIEIVKEDDHGKRRI</sequence>
<dbReference type="InterPro" id="IPR036388">
    <property type="entry name" value="WH-like_DNA-bd_sf"/>
</dbReference>
<evidence type="ECO:0000313" key="5">
    <source>
        <dbReference type="EMBL" id="SDK40496.1"/>
    </source>
</evidence>
<keyword evidence="2" id="KW-0238">DNA-binding</keyword>
<dbReference type="STRING" id="576118.SAMN05216216_10332"/>
<dbReference type="GO" id="GO:0003677">
    <property type="term" value="F:DNA binding"/>
    <property type="evidence" value="ECO:0007669"/>
    <property type="project" value="UniProtKB-KW"/>
</dbReference>
<dbReference type="CDD" id="cd07377">
    <property type="entry name" value="WHTH_GntR"/>
    <property type="match status" value="1"/>
</dbReference>
<dbReference type="RefSeq" id="WP_092984399.1">
    <property type="nucleotide sequence ID" value="NZ_FNFY01000003.1"/>
</dbReference>
<dbReference type="OrthoDB" id="162505at2"/>
<dbReference type="AlphaFoldDB" id="A0A1G9BLZ4"/>
<evidence type="ECO:0000259" key="4">
    <source>
        <dbReference type="PROSITE" id="PS50949"/>
    </source>
</evidence>
<dbReference type="SMART" id="SM00345">
    <property type="entry name" value="HTH_GNTR"/>
    <property type="match status" value="1"/>
</dbReference>
<reference evidence="6" key="1">
    <citation type="submission" date="2016-10" db="EMBL/GenBank/DDBJ databases">
        <authorList>
            <person name="Varghese N."/>
            <person name="Submissions S."/>
        </authorList>
    </citation>
    <scope>NUCLEOTIDE SEQUENCE [LARGE SCALE GENOMIC DNA]</scope>
    <source>
        <strain evidence="6">CGMCC 1.8895</strain>
    </source>
</reference>
<dbReference type="Proteomes" id="UP000199008">
    <property type="component" value="Unassembled WGS sequence"/>
</dbReference>
<dbReference type="InterPro" id="IPR036390">
    <property type="entry name" value="WH_DNA-bd_sf"/>
</dbReference>
<dbReference type="PANTHER" id="PTHR38445">
    <property type="entry name" value="HTH-TYPE TRANSCRIPTIONAL REPRESSOR YTRA"/>
    <property type="match status" value="1"/>
</dbReference>
<dbReference type="PROSITE" id="PS50949">
    <property type="entry name" value="HTH_GNTR"/>
    <property type="match status" value="1"/>
</dbReference>
<dbReference type="PANTHER" id="PTHR38445:SF10">
    <property type="entry name" value="GNTR-FAMILY TRANSCRIPTIONAL REGULATOR"/>
    <property type="match status" value="1"/>
</dbReference>
<proteinExistence type="predicted"/>
<keyword evidence="1" id="KW-0805">Transcription regulation</keyword>
<feature type="domain" description="HTH gntR-type" evidence="4">
    <location>
        <begin position="9"/>
        <end position="77"/>
    </location>
</feature>
<evidence type="ECO:0000313" key="6">
    <source>
        <dbReference type="Proteomes" id="UP000199008"/>
    </source>
</evidence>
<dbReference type="Gene3D" id="1.10.10.10">
    <property type="entry name" value="Winged helix-like DNA-binding domain superfamily/Winged helix DNA-binding domain"/>
    <property type="match status" value="1"/>
</dbReference>
<accession>A0A1G9BLZ4</accession>
<evidence type="ECO:0000256" key="1">
    <source>
        <dbReference type="ARBA" id="ARBA00023015"/>
    </source>
</evidence>
<dbReference type="InterPro" id="IPR000524">
    <property type="entry name" value="Tscrpt_reg_HTH_GntR"/>
</dbReference>
<dbReference type="Pfam" id="PF00392">
    <property type="entry name" value="GntR"/>
    <property type="match status" value="1"/>
</dbReference>
<gene>
    <name evidence="5" type="ORF">SAMN05216216_10332</name>
</gene>
<dbReference type="SUPFAM" id="SSF46785">
    <property type="entry name" value="Winged helix' DNA-binding domain"/>
    <property type="match status" value="1"/>
</dbReference>
<keyword evidence="6" id="KW-1185">Reference proteome</keyword>